<dbReference type="InterPro" id="IPR000073">
    <property type="entry name" value="AB_hydrolase_1"/>
</dbReference>
<dbReference type="GO" id="GO:0016787">
    <property type="term" value="F:hydrolase activity"/>
    <property type="evidence" value="ECO:0007669"/>
    <property type="project" value="UniProtKB-KW"/>
</dbReference>
<dbReference type="Pfam" id="PF00561">
    <property type="entry name" value="Abhydrolase_1"/>
    <property type="match status" value="1"/>
</dbReference>
<feature type="domain" description="AB hydrolase-1" evidence="1">
    <location>
        <begin position="20"/>
        <end position="243"/>
    </location>
</feature>
<protein>
    <submittedName>
        <fullName evidence="2">Alpha/beta fold hydrolase</fullName>
    </submittedName>
</protein>
<dbReference type="PRINTS" id="PR00111">
    <property type="entry name" value="ABHYDROLASE"/>
</dbReference>
<evidence type="ECO:0000259" key="1">
    <source>
        <dbReference type="Pfam" id="PF00561"/>
    </source>
</evidence>
<dbReference type="SUPFAM" id="SSF53474">
    <property type="entry name" value="alpha/beta-Hydrolases"/>
    <property type="match status" value="1"/>
</dbReference>
<proteinExistence type="predicted"/>
<dbReference type="Proteomes" id="UP001597478">
    <property type="component" value="Unassembled WGS sequence"/>
</dbReference>
<keyword evidence="3" id="KW-1185">Reference proteome</keyword>
<sequence>MVDADGLSMWAVRQGEGPDVFLIAGLSDPAEAWQAQLDGLADRYRVTAFDNRGAGRTELSDEPLSVPMMADDAVALLRALGISSAHVAGFSGGSVIAQELALRHPDAVRSLVLMSTFARPDAYFRSMTGFWHWMVDQAPSERAMLEAFFLWVYTPRAHADGLVDRFVEETLAFPHPQSPEAFHRQLEAFEKHETLDRLAAITVPTLVLSGEIDIATPPRFGRAVAERIPRARFEILPGEAHQPFQEVPDVFNTRVDAFWREVDGR</sequence>
<dbReference type="Gene3D" id="3.40.50.1820">
    <property type="entry name" value="alpha/beta hydrolase"/>
    <property type="match status" value="1"/>
</dbReference>
<keyword evidence="2" id="KW-0378">Hydrolase</keyword>
<dbReference type="InterPro" id="IPR029058">
    <property type="entry name" value="AB_hydrolase_fold"/>
</dbReference>
<dbReference type="RefSeq" id="WP_377395941.1">
    <property type="nucleotide sequence ID" value="NZ_JBHSAN010000054.1"/>
</dbReference>
<name>A0ABW5WI49_9PSEU</name>
<dbReference type="PANTHER" id="PTHR43433:SF10">
    <property type="entry name" value="AB HYDROLASE-1 DOMAIN-CONTAINING PROTEIN"/>
    <property type="match status" value="1"/>
</dbReference>
<dbReference type="InterPro" id="IPR050471">
    <property type="entry name" value="AB_hydrolase"/>
</dbReference>
<accession>A0ABW5WI49</accession>
<comment type="caution">
    <text evidence="2">The sequence shown here is derived from an EMBL/GenBank/DDBJ whole genome shotgun (WGS) entry which is preliminary data.</text>
</comment>
<evidence type="ECO:0000313" key="3">
    <source>
        <dbReference type="Proteomes" id="UP001597478"/>
    </source>
</evidence>
<organism evidence="2 3">
    <name type="scientific">Prauserella oleivorans</name>
    <dbReference type="NCBI Taxonomy" id="1478153"/>
    <lineage>
        <taxon>Bacteria</taxon>
        <taxon>Bacillati</taxon>
        <taxon>Actinomycetota</taxon>
        <taxon>Actinomycetes</taxon>
        <taxon>Pseudonocardiales</taxon>
        <taxon>Pseudonocardiaceae</taxon>
        <taxon>Prauserella</taxon>
    </lineage>
</organism>
<gene>
    <name evidence="2" type="ORF">ACFS2C_25545</name>
</gene>
<reference evidence="3" key="1">
    <citation type="journal article" date="2019" name="Int. J. Syst. Evol. Microbiol.">
        <title>The Global Catalogue of Microorganisms (GCM) 10K type strain sequencing project: providing services to taxonomists for standard genome sequencing and annotation.</title>
        <authorList>
            <consortium name="The Broad Institute Genomics Platform"/>
            <consortium name="The Broad Institute Genome Sequencing Center for Infectious Disease"/>
            <person name="Wu L."/>
            <person name="Ma J."/>
        </authorList>
    </citation>
    <scope>NUCLEOTIDE SEQUENCE [LARGE SCALE GENOMIC DNA]</scope>
    <source>
        <strain evidence="3">IBRC-M 10906</strain>
    </source>
</reference>
<dbReference type="EMBL" id="JBHUOF010000049">
    <property type="protein sequence ID" value="MFD2802760.1"/>
    <property type="molecule type" value="Genomic_DNA"/>
</dbReference>
<evidence type="ECO:0000313" key="2">
    <source>
        <dbReference type="EMBL" id="MFD2802760.1"/>
    </source>
</evidence>
<dbReference type="PANTHER" id="PTHR43433">
    <property type="entry name" value="HYDROLASE, ALPHA/BETA FOLD FAMILY PROTEIN"/>
    <property type="match status" value="1"/>
</dbReference>